<feature type="region of interest" description="Disordered" evidence="1">
    <location>
        <begin position="28"/>
        <end position="49"/>
    </location>
</feature>
<feature type="compositionally biased region" description="Basic and acidic residues" evidence="1">
    <location>
        <begin position="31"/>
        <end position="44"/>
    </location>
</feature>
<dbReference type="EMBL" id="RDQH01000336">
    <property type="protein sequence ID" value="RXH88308.1"/>
    <property type="molecule type" value="Genomic_DNA"/>
</dbReference>
<dbReference type="AlphaFoldDB" id="A0A498IYA7"/>
<evidence type="ECO:0000256" key="1">
    <source>
        <dbReference type="SAM" id="MobiDB-lite"/>
    </source>
</evidence>
<sequence>MSRTYYVKDDCLTLADAEDDIIVCFQQPSSIKEDGPRDESRVGPEGEDEEMMTALAAVRVIKRKKDVMAKVQGVARWSPTTDSGVEEFTSADINVFCNS</sequence>
<comment type="caution">
    <text evidence="2">The sequence shown here is derived from an EMBL/GenBank/DDBJ whole genome shotgun (WGS) entry which is preliminary data.</text>
</comment>
<evidence type="ECO:0000313" key="2">
    <source>
        <dbReference type="EMBL" id="RXH88308.1"/>
    </source>
</evidence>
<dbReference type="Proteomes" id="UP000290289">
    <property type="component" value="Chromosome 10"/>
</dbReference>
<gene>
    <name evidence="2" type="ORF">DVH24_042379</name>
</gene>
<keyword evidence="3" id="KW-1185">Reference proteome</keyword>
<name>A0A498IYA7_MALDO</name>
<proteinExistence type="predicted"/>
<protein>
    <submittedName>
        <fullName evidence="2">Uncharacterized protein</fullName>
    </submittedName>
</protein>
<reference evidence="2 3" key="1">
    <citation type="submission" date="2018-10" db="EMBL/GenBank/DDBJ databases">
        <title>A high-quality apple genome assembly.</title>
        <authorList>
            <person name="Hu J."/>
        </authorList>
    </citation>
    <scope>NUCLEOTIDE SEQUENCE [LARGE SCALE GENOMIC DNA]</scope>
    <source>
        <strain evidence="3">cv. HFTH1</strain>
        <tissue evidence="2">Young leaf</tissue>
    </source>
</reference>
<evidence type="ECO:0000313" key="3">
    <source>
        <dbReference type="Proteomes" id="UP000290289"/>
    </source>
</evidence>
<organism evidence="2 3">
    <name type="scientific">Malus domestica</name>
    <name type="common">Apple</name>
    <name type="synonym">Pyrus malus</name>
    <dbReference type="NCBI Taxonomy" id="3750"/>
    <lineage>
        <taxon>Eukaryota</taxon>
        <taxon>Viridiplantae</taxon>
        <taxon>Streptophyta</taxon>
        <taxon>Embryophyta</taxon>
        <taxon>Tracheophyta</taxon>
        <taxon>Spermatophyta</taxon>
        <taxon>Magnoliopsida</taxon>
        <taxon>eudicotyledons</taxon>
        <taxon>Gunneridae</taxon>
        <taxon>Pentapetalae</taxon>
        <taxon>rosids</taxon>
        <taxon>fabids</taxon>
        <taxon>Rosales</taxon>
        <taxon>Rosaceae</taxon>
        <taxon>Amygdaloideae</taxon>
        <taxon>Maleae</taxon>
        <taxon>Malus</taxon>
    </lineage>
</organism>
<accession>A0A498IYA7</accession>